<organism evidence="4">
    <name type="scientific">Gongylonema pulchrum</name>
    <dbReference type="NCBI Taxonomy" id="637853"/>
    <lineage>
        <taxon>Eukaryota</taxon>
        <taxon>Metazoa</taxon>
        <taxon>Ecdysozoa</taxon>
        <taxon>Nematoda</taxon>
        <taxon>Chromadorea</taxon>
        <taxon>Rhabditida</taxon>
        <taxon>Spirurina</taxon>
        <taxon>Spiruromorpha</taxon>
        <taxon>Spiruroidea</taxon>
        <taxon>Gongylonematidae</taxon>
        <taxon>Gongylonema</taxon>
    </lineage>
</organism>
<evidence type="ECO:0000259" key="1">
    <source>
        <dbReference type="Pfam" id="PF14523"/>
    </source>
</evidence>
<dbReference type="InterPro" id="IPR006011">
    <property type="entry name" value="Syntaxin_N"/>
</dbReference>
<dbReference type="AlphaFoldDB" id="A0A183ELL3"/>
<evidence type="ECO:0000313" key="2">
    <source>
        <dbReference type="EMBL" id="VDN39061.1"/>
    </source>
</evidence>
<keyword evidence="3" id="KW-1185">Reference proteome</keyword>
<dbReference type="WBParaSite" id="GPUH_0002188101-mRNA-1">
    <property type="protein sequence ID" value="GPUH_0002188101-mRNA-1"/>
    <property type="gene ID" value="GPUH_0002188101"/>
</dbReference>
<dbReference type="Pfam" id="PF14523">
    <property type="entry name" value="Syntaxin_2"/>
    <property type="match status" value="1"/>
</dbReference>
<evidence type="ECO:0000313" key="4">
    <source>
        <dbReference type="WBParaSite" id="GPUH_0002188101-mRNA-1"/>
    </source>
</evidence>
<reference evidence="4" key="1">
    <citation type="submission" date="2016-06" db="UniProtKB">
        <authorList>
            <consortium name="WormBaseParasite"/>
        </authorList>
    </citation>
    <scope>IDENTIFICATION</scope>
</reference>
<dbReference type="GO" id="GO:0016020">
    <property type="term" value="C:membrane"/>
    <property type="evidence" value="ECO:0007669"/>
    <property type="project" value="InterPro"/>
</dbReference>
<dbReference type="Gene3D" id="1.20.58.70">
    <property type="match status" value="1"/>
</dbReference>
<feature type="domain" description="Syntaxin N-terminal" evidence="1">
    <location>
        <begin position="2"/>
        <end position="59"/>
    </location>
</feature>
<name>A0A183ELL3_9BILA</name>
<sequence>MRVHRERLMGELIAVLNRLQVAQRNAAAKEKESMKVVAAQDQQRYDILLYTDPDAQKQNSLPYFLMPKHARFWFKTV</sequence>
<proteinExistence type="predicted"/>
<accession>A0A183ELL3</accession>
<dbReference type="Proteomes" id="UP000271098">
    <property type="component" value="Unassembled WGS sequence"/>
</dbReference>
<evidence type="ECO:0000313" key="3">
    <source>
        <dbReference type="Proteomes" id="UP000271098"/>
    </source>
</evidence>
<gene>
    <name evidence="2" type="ORF">GPUH_LOCUS21854</name>
</gene>
<reference evidence="2 3" key="2">
    <citation type="submission" date="2018-11" db="EMBL/GenBank/DDBJ databases">
        <authorList>
            <consortium name="Pathogen Informatics"/>
        </authorList>
    </citation>
    <scope>NUCLEOTIDE SEQUENCE [LARGE SCALE GENOMIC DNA]</scope>
</reference>
<dbReference type="OrthoDB" id="364348at2759"/>
<protein>
    <submittedName>
        <fullName evidence="4">Nup54 domain-containing protein</fullName>
    </submittedName>
</protein>
<dbReference type="EMBL" id="UYRT01093643">
    <property type="protein sequence ID" value="VDN39061.1"/>
    <property type="molecule type" value="Genomic_DNA"/>
</dbReference>